<gene>
    <name evidence="2" type="ORF">AFCDBAGC_1522</name>
</gene>
<keyword evidence="1" id="KW-1133">Transmembrane helix</keyword>
<dbReference type="InterPro" id="IPR012902">
    <property type="entry name" value="N_methyl_site"/>
</dbReference>
<sequence>MSGRRNAPPAGPGEEGFTIVEVVVAFAITTLAMIAAIEVSGAVAMGVRRVEAARVASDEAEGVVLARFAAGPPQAGVERGTFSDGSAWTLRIADAAPAMGLGRVPPLWLVRLSRGPVEGRPIYTTLVPGEIRE</sequence>
<accession>A0ABQ4QFM3</accession>
<evidence type="ECO:0008006" key="4">
    <source>
        <dbReference type="Google" id="ProtNLM"/>
    </source>
</evidence>
<dbReference type="Pfam" id="PF07963">
    <property type="entry name" value="N_methyl"/>
    <property type="match status" value="1"/>
</dbReference>
<comment type="caution">
    <text evidence="2">The sequence shown here is derived from an EMBL/GenBank/DDBJ whole genome shotgun (WGS) entry which is preliminary data.</text>
</comment>
<protein>
    <recommendedName>
        <fullName evidence="4">General secretion pathway protein GspI</fullName>
    </recommendedName>
</protein>
<evidence type="ECO:0000313" key="3">
    <source>
        <dbReference type="Proteomes" id="UP001055117"/>
    </source>
</evidence>
<keyword evidence="1" id="KW-0812">Transmembrane</keyword>
<name>A0ABQ4QFM3_9HYPH</name>
<evidence type="ECO:0000313" key="2">
    <source>
        <dbReference type="EMBL" id="GJD43670.1"/>
    </source>
</evidence>
<evidence type="ECO:0000256" key="1">
    <source>
        <dbReference type="SAM" id="Phobius"/>
    </source>
</evidence>
<feature type="transmembrane region" description="Helical" evidence="1">
    <location>
        <begin position="22"/>
        <end position="47"/>
    </location>
</feature>
<keyword evidence="3" id="KW-1185">Reference proteome</keyword>
<organism evidence="2 3">
    <name type="scientific">Methylobacterium cerastii</name>
    <dbReference type="NCBI Taxonomy" id="932741"/>
    <lineage>
        <taxon>Bacteria</taxon>
        <taxon>Pseudomonadati</taxon>
        <taxon>Pseudomonadota</taxon>
        <taxon>Alphaproteobacteria</taxon>
        <taxon>Hyphomicrobiales</taxon>
        <taxon>Methylobacteriaceae</taxon>
        <taxon>Methylobacterium</taxon>
    </lineage>
</organism>
<keyword evidence="1" id="KW-0472">Membrane</keyword>
<dbReference type="EMBL" id="BPQG01000020">
    <property type="protein sequence ID" value="GJD43670.1"/>
    <property type="molecule type" value="Genomic_DNA"/>
</dbReference>
<reference evidence="2 3" key="1">
    <citation type="journal article" date="2021" name="Front. Microbiol.">
        <title>Comprehensive Comparative Genomics and Phenotyping of Methylobacterium Species.</title>
        <authorList>
            <person name="Alessa O."/>
            <person name="Ogura Y."/>
            <person name="Fujitani Y."/>
            <person name="Takami H."/>
            <person name="Hayashi T."/>
            <person name="Sahin N."/>
            <person name="Tani A."/>
        </authorList>
    </citation>
    <scope>NUCLEOTIDE SEQUENCE [LARGE SCALE GENOMIC DNA]</scope>
    <source>
        <strain evidence="2 3">DSM 23679</strain>
    </source>
</reference>
<dbReference type="Proteomes" id="UP001055117">
    <property type="component" value="Unassembled WGS sequence"/>
</dbReference>
<dbReference type="RefSeq" id="WP_147829469.1">
    <property type="nucleotide sequence ID" value="NZ_BPQG01000020.1"/>
</dbReference>
<proteinExistence type="predicted"/>